<reference evidence="7" key="2">
    <citation type="submission" date="2021-04" db="EMBL/GenBank/DDBJ databases">
        <authorList>
            <person name="Gilroy R."/>
        </authorList>
    </citation>
    <scope>NUCLEOTIDE SEQUENCE</scope>
    <source>
        <strain evidence="7">ChiBcec2-3848</strain>
    </source>
</reference>
<accession>A0A9D2TAW3</accession>
<gene>
    <name evidence="7" type="ORF">H9753_06020</name>
</gene>
<name>A0A9D2TAW3_9FIRM</name>
<dbReference type="EMBL" id="DWVZ01000078">
    <property type="protein sequence ID" value="HJC63159.1"/>
    <property type="molecule type" value="Genomic_DNA"/>
</dbReference>
<feature type="transmembrane region" description="Helical" evidence="6">
    <location>
        <begin position="275"/>
        <end position="295"/>
    </location>
</feature>
<dbReference type="GO" id="GO:0005886">
    <property type="term" value="C:plasma membrane"/>
    <property type="evidence" value="ECO:0007669"/>
    <property type="project" value="TreeGrafter"/>
</dbReference>
<dbReference type="GO" id="GO:0051301">
    <property type="term" value="P:cell division"/>
    <property type="evidence" value="ECO:0007669"/>
    <property type="project" value="InterPro"/>
</dbReference>
<dbReference type="Proteomes" id="UP000823886">
    <property type="component" value="Unassembled WGS sequence"/>
</dbReference>
<reference evidence="7" key="1">
    <citation type="journal article" date="2021" name="PeerJ">
        <title>Extensive microbial diversity within the chicken gut microbiome revealed by metagenomics and culture.</title>
        <authorList>
            <person name="Gilroy R."/>
            <person name="Ravi A."/>
            <person name="Getino M."/>
            <person name="Pursley I."/>
            <person name="Horton D.L."/>
            <person name="Alikhan N.F."/>
            <person name="Baker D."/>
            <person name="Gharbi K."/>
            <person name="Hall N."/>
            <person name="Watson M."/>
            <person name="Adriaenssens E.M."/>
            <person name="Foster-Nyarko E."/>
            <person name="Jarju S."/>
            <person name="Secka A."/>
            <person name="Antonio M."/>
            <person name="Oren A."/>
            <person name="Chaudhuri R.R."/>
            <person name="La Ragione R."/>
            <person name="Hildebrand F."/>
            <person name="Pallen M.J."/>
        </authorList>
    </citation>
    <scope>NUCLEOTIDE SEQUENCE</scope>
    <source>
        <strain evidence="7">ChiBcec2-3848</strain>
    </source>
</reference>
<evidence type="ECO:0000256" key="1">
    <source>
        <dbReference type="ARBA" id="ARBA00004141"/>
    </source>
</evidence>
<dbReference type="AlphaFoldDB" id="A0A9D2TAW3"/>
<sequence>MIRQYRLRDYNFRLVFALAALSALGVLLVGSADPSLQFRQLQGVLLGMVMMVIVSLMDFSWVLNFYWIMYVFNLILLTAVWIAGTESKGAERWLNIGGFQFQPTELAKIILILFFARFFMDHEEDLNTLKTLVKSAVLIAIPLFLIFTQPDLKNTITIAILFCVIIYVAGLSYKIIGGAFLIAVPLAVVLLFIIMQPDQKLLDDYQRGRIMAFFNSEDDAYADDVLQQENSVMAIGSGELTGKGLNNSEVSSANRANFVSENHTDFILSVAGEELGFLGCSAILLLLLLIIFECIRTGLRAKDLSGKLICCGVGGIVAIQGFINVAVVTNLMPNTGTPLPFVSYGLTSLVSLYIGMGFVLNVGLQRNRTYREVEKS</sequence>
<organism evidence="7 8">
    <name type="scientific">Candidatus Blautia merdavium</name>
    <dbReference type="NCBI Taxonomy" id="2838494"/>
    <lineage>
        <taxon>Bacteria</taxon>
        <taxon>Bacillati</taxon>
        <taxon>Bacillota</taxon>
        <taxon>Clostridia</taxon>
        <taxon>Lachnospirales</taxon>
        <taxon>Lachnospiraceae</taxon>
        <taxon>Blautia</taxon>
    </lineage>
</organism>
<feature type="transmembrane region" description="Helical" evidence="6">
    <location>
        <begin position="155"/>
        <end position="173"/>
    </location>
</feature>
<evidence type="ECO:0000313" key="8">
    <source>
        <dbReference type="Proteomes" id="UP000823886"/>
    </source>
</evidence>
<feature type="transmembrane region" description="Helical" evidence="6">
    <location>
        <begin position="341"/>
        <end position="364"/>
    </location>
</feature>
<keyword evidence="4 6" id="KW-1133">Transmembrane helix</keyword>
<evidence type="ECO:0000256" key="2">
    <source>
        <dbReference type="ARBA" id="ARBA00022692"/>
    </source>
</evidence>
<dbReference type="PANTHER" id="PTHR30474">
    <property type="entry name" value="CELL CYCLE PROTEIN"/>
    <property type="match status" value="1"/>
</dbReference>
<evidence type="ECO:0000256" key="5">
    <source>
        <dbReference type="ARBA" id="ARBA00023136"/>
    </source>
</evidence>
<comment type="caution">
    <text evidence="7">The sequence shown here is derived from an EMBL/GenBank/DDBJ whole genome shotgun (WGS) entry which is preliminary data.</text>
</comment>
<dbReference type="GO" id="GO:0015648">
    <property type="term" value="F:lipid-linked peptidoglycan transporter activity"/>
    <property type="evidence" value="ECO:0007669"/>
    <property type="project" value="TreeGrafter"/>
</dbReference>
<feature type="transmembrane region" description="Helical" evidence="6">
    <location>
        <begin position="38"/>
        <end position="57"/>
    </location>
</feature>
<feature type="transmembrane region" description="Helical" evidence="6">
    <location>
        <begin position="178"/>
        <end position="195"/>
    </location>
</feature>
<keyword evidence="3" id="KW-0133">Cell shape</keyword>
<feature type="transmembrane region" description="Helical" evidence="6">
    <location>
        <begin position="12"/>
        <end position="32"/>
    </location>
</feature>
<feature type="transmembrane region" description="Helical" evidence="6">
    <location>
        <begin position="132"/>
        <end position="149"/>
    </location>
</feature>
<evidence type="ECO:0000256" key="4">
    <source>
        <dbReference type="ARBA" id="ARBA00022989"/>
    </source>
</evidence>
<feature type="transmembrane region" description="Helical" evidence="6">
    <location>
        <begin position="307"/>
        <end position="329"/>
    </location>
</feature>
<protein>
    <submittedName>
        <fullName evidence="7">Rod shape-determining protein RodA</fullName>
    </submittedName>
</protein>
<keyword evidence="2 6" id="KW-0812">Transmembrane</keyword>
<evidence type="ECO:0000256" key="6">
    <source>
        <dbReference type="SAM" id="Phobius"/>
    </source>
</evidence>
<dbReference type="Pfam" id="PF01098">
    <property type="entry name" value="FTSW_RODA_SPOVE"/>
    <property type="match status" value="1"/>
</dbReference>
<feature type="transmembrane region" description="Helical" evidence="6">
    <location>
        <begin position="64"/>
        <end position="83"/>
    </location>
</feature>
<evidence type="ECO:0000313" key="7">
    <source>
        <dbReference type="EMBL" id="HJC63159.1"/>
    </source>
</evidence>
<dbReference type="GO" id="GO:0032153">
    <property type="term" value="C:cell division site"/>
    <property type="evidence" value="ECO:0007669"/>
    <property type="project" value="TreeGrafter"/>
</dbReference>
<comment type="subcellular location">
    <subcellularLocation>
        <location evidence="1">Membrane</location>
        <topology evidence="1">Multi-pass membrane protein</topology>
    </subcellularLocation>
</comment>
<feature type="transmembrane region" description="Helical" evidence="6">
    <location>
        <begin position="103"/>
        <end position="120"/>
    </location>
</feature>
<dbReference type="GO" id="GO:0008360">
    <property type="term" value="P:regulation of cell shape"/>
    <property type="evidence" value="ECO:0007669"/>
    <property type="project" value="UniProtKB-KW"/>
</dbReference>
<dbReference type="PANTHER" id="PTHR30474:SF1">
    <property type="entry name" value="PEPTIDOGLYCAN GLYCOSYLTRANSFERASE MRDB"/>
    <property type="match status" value="1"/>
</dbReference>
<evidence type="ECO:0000256" key="3">
    <source>
        <dbReference type="ARBA" id="ARBA00022960"/>
    </source>
</evidence>
<keyword evidence="5 6" id="KW-0472">Membrane</keyword>
<dbReference type="InterPro" id="IPR001182">
    <property type="entry name" value="FtsW/RodA"/>
</dbReference>
<proteinExistence type="predicted"/>